<dbReference type="FunFam" id="2.30.250.10:FF:000001">
    <property type="entry name" value="Aspartyl aminopeptidase 1"/>
    <property type="match status" value="1"/>
</dbReference>
<evidence type="ECO:0000313" key="12">
    <source>
        <dbReference type="EMBL" id="KAK4244177.1"/>
    </source>
</evidence>
<dbReference type="AlphaFoldDB" id="A0AAN7CNB0"/>
<evidence type="ECO:0000256" key="2">
    <source>
        <dbReference type="ARBA" id="ARBA00001947"/>
    </source>
</evidence>
<comment type="cofactor">
    <cofactor evidence="2">
        <name>Zn(2+)</name>
        <dbReference type="ChEBI" id="CHEBI:29105"/>
    </cofactor>
</comment>
<evidence type="ECO:0000256" key="8">
    <source>
        <dbReference type="ARBA" id="ARBA00022801"/>
    </source>
</evidence>
<evidence type="ECO:0000313" key="13">
    <source>
        <dbReference type="Proteomes" id="UP001303647"/>
    </source>
</evidence>
<reference evidence="12" key="2">
    <citation type="submission" date="2023-05" db="EMBL/GenBank/DDBJ databases">
        <authorList>
            <consortium name="Lawrence Berkeley National Laboratory"/>
            <person name="Steindorff A."/>
            <person name="Hensen N."/>
            <person name="Bonometti L."/>
            <person name="Westerberg I."/>
            <person name="Brannstrom I.O."/>
            <person name="Guillou S."/>
            <person name="Cros-Aarteil S."/>
            <person name="Calhoun S."/>
            <person name="Haridas S."/>
            <person name="Kuo A."/>
            <person name="Mondo S."/>
            <person name="Pangilinan J."/>
            <person name="Riley R."/>
            <person name="Labutti K."/>
            <person name="Andreopoulos B."/>
            <person name="Lipzen A."/>
            <person name="Chen C."/>
            <person name="Yanf M."/>
            <person name="Daum C."/>
            <person name="Ng V."/>
            <person name="Clum A."/>
            <person name="Ohm R."/>
            <person name="Martin F."/>
            <person name="Silar P."/>
            <person name="Natvig D."/>
            <person name="Lalanne C."/>
            <person name="Gautier V."/>
            <person name="Ament-Velasquez S.L."/>
            <person name="Kruys A."/>
            <person name="Hutchinson M.I."/>
            <person name="Powell A.J."/>
            <person name="Barry K."/>
            <person name="Miller A.N."/>
            <person name="Grigoriev I.V."/>
            <person name="Debuchy R."/>
            <person name="Gladieux P."/>
            <person name="Thoren M.H."/>
            <person name="Johannesson H."/>
        </authorList>
    </citation>
    <scope>NUCLEOTIDE SEQUENCE</scope>
    <source>
        <strain evidence="12">CBS 359.72</strain>
    </source>
</reference>
<organism evidence="12 13">
    <name type="scientific">Corynascus novoguineensis</name>
    <dbReference type="NCBI Taxonomy" id="1126955"/>
    <lineage>
        <taxon>Eukaryota</taxon>
        <taxon>Fungi</taxon>
        <taxon>Dikarya</taxon>
        <taxon>Ascomycota</taxon>
        <taxon>Pezizomycotina</taxon>
        <taxon>Sordariomycetes</taxon>
        <taxon>Sordariomycetidae</taxon>
        <taxon>Sordariales</taxon>
        <taxon>Chaetomiaceae</taxon>
        <taxon>Corynascus</taxon>
    </lineage>
</organism>
<keyword evidence="6 11" id="KW-0645">Protease</keyword>
<sequence length="482" mass="51756">MAPPKSALEFLDFVNASPTPYHAVASSAALLDAAGFTKIQERDNWASTVKPGGKYYTTRNGSSVVAFAVGAQWKPGNPIGMVGAHTDSPCLRVKPVSKRTANGYLQVGVETYGGGIWHSWFDRDLSVAGRVLVRQSNGEGEENFVQKLVKVDKPILRIPTLAIHLHRQSNFDPNKEDELLPIAGLAEAELNKSAAEPEPGAAEGGFQPLKALPERHHPAFLSLVAQHAGVDVSQIVDFELVLYDTQKSCLGGLNDELIFSPRLDNLNMTFCSIKGIISSVESAPLDKDTSIRLVACFDHEEIGSLSAHGADSNLLPAILRRLSVLPGNTSSSDLAASTAFEQTLATSFLLSADMAHAVHPNYAAKYERNHVPALNAGPVIKINANQRYATNSPGIVLVQEVARRSHVPLQLFVVKNDSPCGSTIGPMLSAKLGVRTLDLGNPQLSMHSIRETGGTADVESATRLFEGFLGRFGELESKILVD</sequence>
<dbReference type="PANTHER" id="PTHR28570">
    <property type="entry name" value="ASPARTYL AMINOPEPTIDASE"/>
    <property type="match status" value="1"/>
</dbReference>
<evidence type="ECO:0000256" key="6">
    <source>
        <dbReference type="ARBA" id="ARBA00022670"/>
    </source>
</evidence>
<dbReference type="NCBIfam" id="NF002759">
    <property type="entry name" value="PRK02813.1"/>
    <property type="match status" value="1"/>
</dbReference>
<dbReference type="EMBL" id="MU857753">
    <property type="protein sequence ID" value="KAK4244177.1"/>
    <property type="molecule type" value="Genomic_DNA"/>
</dbReference>
<evidence type="ECO:0000256" key="3">
    <source>
        <dbReference type="ARBA" id="ARBA00008290"/>
    </source>
</evidence>
<evidence type="ECO:0000256" key="5">
    <source>
        <dbReference type="ARBA" id="ARBA00022438"/>
    </source>
</evidence>
<reference evidence="12" key="1">
    <citation type="journal article" date="2023" name="Mol. Phylogenet. Evol.">
        <title>Genome-scale phylogeny and comparative genomics of the fungal order Sordariales.</title>
        <authorList>
            <person name="Hensen N."/>
            <person name="Bonometti L."/>
            <person name="Westerberg I."/>
            <person name="Brannstrom I.O."/>
            <person name="Guillou S."/>
            <person name="Cros-Aarteil S."/>
            <person name="Calhoun S."/>
            <person name="Haridas S."/>
            <person name="Kuo A."/>
            <person name="Mondo S."/>
            <person name="Pangilinan J."/>
            <person name="Riley R."/>
            <person name="LaButti K."/>
            <person name="Andreopoulos B."/>
            <person name="Lipzen A."/>
            <person name="Chen C."/>
            <person name="Yan M."/>
            <person name="Daum C."/>
            <person name="Ng V."/>
            <person name="Clum A."/>
            <person name="Steindorff A."/>
            <person name="Ohm R.A."/>
            <person name="Martin F."/>
            <person name="Silar P."/>
            <person name="Natvig D.O."/>
            <person name="Lalanne C."/>
            <person name="Gautier V."/>
            <person name="Ament-Velasquez S.L."/>
            <person name="Kruys A."/>
            <person name="Hutchinson M.I."/>
            <person name="Powell A.J."/>
            <person name="Barry K."/>
            <person name="Miller A.N."/>
            <person name="Grigoriev I.V."/>
            <person name="Debuchy R."/>
            <person name="Gladieux P."/>
            <person name="Hiltunen Thoren M."/>
            <person name="Johannesson H."/>
        </authorList>
    </citation>
    <scope>NUCLEOTIDE SEQUENCE</scope>
    <source>
        <strain evidence="12">CBS 359.72</strain>
    </source>
</reference>
<dbReference type="GO" id="GO:0000324">
    <property type="term" value="C:fungal-type vacuole"/>
    <property type="evidence" value="ECO:0007669"/>
    <property type="project" value="TreeGrafter"/>
</dbReference>
<evidence type="ECO:0000256" key="4">
    <source>
        <dbReference type="ARBA" id="ARBA00011965"/>
    </source>
</evidence>
<dbReference type="Gene3D" id="3.40.630.10">
    <property type="entry name" value="Zn peptidases"/>
    <property type="match status" value="1"/>
</dbReference>
<dbReference type="PRINTS" id="PR00932">
    <property type="entry name" value="AMINO1PTASE"/>
</dbReference>
<dbReference type="Proteomes" id="UP001303647">
    <property type="component" value="Unassembled WGS sequence"/>
</dbReference>
<protein>
    <recommendedName>
        <fullName evidence="4">aspartyl aminopeptidase</fullName>
        <ecNumber evidence="4">3.4.11.21</ecNumber>
    </recommendedName>
</protein>
<dbReference type="SUPFAM" id="SSF101821">
    <property type="entry name" value="Aminopeptidase/glucanase lid domain"/>
    <property type="match status" value="1"/>
</dbReference>
<evidence type="ECO:0000256" key="10">
    <source>
        <dbReference type="ARBA" id="ARBA00023049"/>
    </source>
</evidence>
<dbReference type="PANTHER" id="PTHR28570:SF3">
    <property type="entry name" value="ASPARTYL AMINOPEPTIDASE"/>
    <property type="match status" value="1"/>
</dbReference>
<comment type="similarity">
    <text evidence="3 11">Belongs to the peptidase M18 family.</text>
</comment>
<name>A0AAN7CNB0_9PEZI</name>
<keyword evidence="8 11" id="KW-0378">Hydrolase</keyword>
<proteinExistence type="inferred from homology"/>
<dbReference type="SUPFAM" id="SSF53187">
    <property type="entry name" value="Zn-dependent exopeptidases"/>
    <property type="match status" value="1"/>
</dbReference>
<dbReference type="EC" id="3.4.11.21" evidence="4"/>
<dbReference type="Gene3D" id="2.30.250.10">
    <property type="entry name" value="Aminopeptidase i, Domain 2"/>
    <property type="match status" value="1"/>
</dbReference>
<evidence type="ECO:0000256" key="9">
    <source>
        <dbReference type="ARBA" id="ARBA00022833"/>
    </source>
</evidence>
<dbReference type="InterPro" id="IPR023358">
    <property type="entry name" value="Peptidase_M18_dom2"/>
</dbReference>
<evidence type="ECO:0000256" key="1">
    <source>
        <dbReference type="ARBA" id="ARBA00001335"/>
    </source>
</evidence>
<accession>A0AAN7CNB0</accession>
<evidence type="ECO:0000256" key="11">
    <source>
        <dbReference type="RuleBase" id="RU004386"/>
    </source>
</evidence>
<dbReference type="CDD" id="cd05658">
    <property type="entry name" value="M18_DAP"/>
    <property type="match status" value="1"/>
</dbReference>
<keyword evidence="13" id="KW-1185">Reference proteome</keyword>
<dbReference type="Pfam" id="PF02127">
    <property type="entry name" value="Peptidase_M18"/>
    <property type="match status" value="1"/>
</dbReference>
<keyword evidence="10 11" id="KW-0482">Metalloprotease</keyword>
<gene>
    <name evidence="12" type="ORF">C7999DRAFT_35473</name>
</gene>
<dbReference type="InterPro" id="IPR001948">
    <property type="entry name" value="Peptidase_M18"/>
</dbReference>
<comment type="catalytic activity">
    <reaction evidence="1">
        <text>Release of an N-terminal aspartate or glutamate from a peptide, with a preference for aspartate.</text>
        <dbReference type="EC" id="3.4.11.21"/>
    </reaction>
</comment>
<dbReference type="GO" id="GO:0008270">
    <property type="term" value="F:zinc ion binding"/>
    <property type="evidence" value="ECO:0007669"/>
    <property type="project" value="InterPro"/>
</dbReference>
<keyword evidence="5 11" id="KW-0031">Aminopeptidase</keyword>
<dbReference type="GO" id="GO:0006508">
    <property type="term" value="P:proteolysis"/>
    <property type="evidence" value="ECO:0007669"/>
    <property type="project" value="UniProtKB-KW"/>
</dbReference>
<evidence type="ECO:0000256" key="7">
    <source>
        <dbReference type="ARBA" id="ARBA00022723"/>
    </source>
</evidence>
<dbReference type="GO" id="GO:0070006">
    <property type="term" value="F:metalloaminopeptidase activity"/>
    <property type="evidence" value="ECO:0007669"/>
    <property type="project" value="TreeGrafter"/>
</dbReference>
<keyword evidence="9 11" id="KW-0862">Zinc</keyword>
<keyword evidence="7 11" id="KW-0479">Metal-binding</keyword>
<comment type="caution">
    <text evidence="12">The sequence shown here is derived from an EMBL/GenBank/DDBJ whole genome shotgun (WGS) entry which is preliminary data.</text>
</comment>